<dbReference type="AlphaFoldDB" id="A0A382YJB6"/>
<name>A0A382YJB6_9ZZZZ</name>
<sequence length="45" mass="5585">MKNDRTPFQIRWRLARDKAFKERFYDKIEKMIKDTKTHSSKKTLP</sequence>
<organism evidence="1">
    <name type="scientific">marine metagenome</name>
    <dbReference type="NCBI Taxonomy" id="408172"/>
    <lineage>
        <taxon>unclassified sequences</taxon>
        <taxon>metagenomes</taxon>
        <taxon>ecological metagenomes</taxon>
    </lineage>
</organism>
<evidence type="ECO:0000313" key="1">
    <source>
        <dbReference type="EMBL" id="SVD83377.1"/>
    </source>
</evidence>
<gene>
    <name evidence="1" type="ORF">METZ01_LOCUS436231</name>
</gene>
<accession>A0A382YJB6</accession>
<proteinExistence type="predicted"/>
<dbReference type="EMBL" id="UINC01176309">
    <property type="protein sequence ID" value="SVD83377.1"/>
    <property type="molecule type" value="Genomic_DNA"/>
</dbReference>
<reference evidence="1" key="1">
    <citation type="submission" date="2018-05" db="EMBL/GenBank/DDBJ databases">
        <authorList>
            <person name="Lanie J.A."/>
            <person name="Ng W.-L."/>
            <person name="Kazmierczak K.M."/>
            <person name="Andrzejewski T.M."/>
            <person name="Davidsen T.M."/>
            <person name="Wayne K.J."/>
            <person name="Tettelin H."/>
            <person name="Glass J.I."/>
            <person name="Rusch D."/>
            <person name="Podicherti R."/>
            <person name="Tsui H.-C.T."/>
            <person name="Winkler M.E."/>
        </authorList>
    </citation>
    <scope>NUCLEOTIDE SEQUENCE</scope>
</reference>
<protein>
    <submittedName>
        <fullName evidence="1">Uncharacterized protein</fullName>
    </submittedName>
</protein>